<organism evidence="2">
    <name type="scientific">Micromonas pusilla</name>
    <name type="common">Picoplanktonic green alga</name>
    <name type="synonym">Chromulina pusilla</name>
    <dbReference type="NCBI Taxonomy" id="38833"/>
    <lineage>
        <taxon>Eukaryota</taxon>
        <taxon>Viridiplantae</taxon>
        <taxon>Chlorophyta</taxon>
        <taxon>Mamiellophyceae</taxon>
        <taxon>Mamiellales</taxon>
        <taxon>Mamiellaceae</taxon>
        <taxon>Micromonas</taxon>
    </lineage>
</organism>
<dbReference type="InterPro" id="IPR019639">
    <property type="entry name" value="DUF2505"/>
</dbReference>
<feature type="compositionally biased region" description="Basic and acidic residues" evidence="1">
    <location>
        <begin position="352"/>
        <end position="367"/>
    </location>
</feature>
<proteinExistence type="predicted"/>
<dbReference type="Pfam" id="PF10698">
    <property type="entry name" value="DUF2505"/>
    <property type="match status" value="1"/>
</dbReference>
<feature type="compositionally biased region" description="Low complexity" evidence="1">
    <location>
        <begin position="463"/>
        <end position="492"/>
    </location>
</feature>
<accession>A0A7S0DAX8</accession>
<feature type="compositionally biased region" description="Basic and acidic residues" evidence="1">
    <location>
        <begin position="252"/>
        <end position="263"/>
    </location>
</feature>
<evidence type="ECO:0000256" key="1">
    <source>
        <dbReference type="SAM" id="MobiDB-lite"/>
    </source>
</evidence>
<dbReference type="EMBL" id="HBEN01013261">
    <property type="protein sequence ID" value="CAD8449276.1"/>
    <property type="molecule type" value="Transcribed_RNA"/>
</dbReference>
<feature type="compositionally biased region" description="Basic and acidic residues" evidence="1">
    <location>
        <begin position="375"/>
        <end position="397"/>
    </location>
</feature>
<feature type="compositionally biased region" description="Polar residues" evidence="1">
    <location>
        <begin position="234"/>
        <end position="251"/>
    </location>
</feature>
<reference evidence="2" key="1">
    <citation type="submission" date="2021-01" db="EMBL/GenBank/DDBJ databases">
        <authorList>
            <person name="Corre E."/>
            <person name="Pelletier E."/>
            <person name="Niang G."/>
            <person name="Scheremetjew M."/>
            <person name="Finn R."/>
            <person name="Kale V."/>
            <person name="Holt S."/>
            <person name="Cochrane G."/>
            <person name="Meng A."/>
            <person name="Brown T."/>
            <person name="Cohen L."/>
        </authorList>
    </citation>
    <scope>NUCLEOTIDE SEQUENCE</scope>
    <source>
        <strain evidence="2">CCAC1681</strain>
    </source>
</reference>
<feature type="compositionally biased region" description="Low complexity" evidence="1">
    <location>
        <begin position="269"/>
        <end position="281"/>
    </location>
</feature>
<feature type="region of interest" description="Disordered" evidence="1">
    <location>
        <begin position="452"/>
        <end position="513"/>
    </location>
</feature>
<name>A0A7S0DAX8_MICPS</name>
<protein>
    <submittedName>
        <fullName evidence="2">Uncharacterized protein</fullName>
    </submittedName>
</protein>
<dbReference type="AlphaFoldDB" id="A0A7S0DAX8"/>
<gene>
    <name evidence="2" type="ORF">MSP1401_LOCUS11050</name>
</gene>
<sequence length="513" mass="54553">MVKFQVETLLACDAAMYIADKDTPVYKKFHMEKLGTLESEVLSHEVVDGRVKVVVRTVPGMKLPRVVRPVLRGKEVEFVDTRTFLQRDKGKLPFAQTFRTVNNITERASVAGTIVIDRAPVPVLQNTEGAMMMGTVIRVQGECVVRIAGLGGKVESVIVQNLRNAYKKLPEIVHEWVATRETRLTEFGFAGGIPGGIQRSPSLSATSVETVVETTNAVTSPRLIRAASVESEGSDLSSASFHSADSFQIENESARDDGREEGWGGRGGDAQSAGAASNGSSERYPQTPSFAATRRPPLPPPRGAANDAGATPVGSLLSPHAFESDSPLETPEFFRASPGGASGAFLSPVHGMDTRQSAEREERRDVDGEGDIDSADERTSRAREHGRSSRSPRRESRSFIASNDARLGSGLPLDSSDSLGDGLSAGLEQGRGKKGGSLSAVARWCCCAPGQPGSPLLDDIAESPAASDDALTSLSSSPGADDAADANAWSPADDVDLRTPLTPGTKTKRRSRR</sequence>
<feature type="compositionally biased region" description="Low complexity" evidence="1">
    <location>
        <begin position="407"/>
        <end position="427"/>
    </location>
</feature>
<feature type="region of interest" description="Disordered" evidence="1">
    <location>
        <begin position="234"/>
        <end position="435"/>
    </location>
</feature>
<evidence type="ECO:0000313" key="2">
    <source>
        <dbReference type="EMBL" id="CAD8449276.1"/>
    </source>
</evidence>